<dbReference type="PROSITE" id="PS50943">
    <property type="entry name" value="HTH_CROC1"/>
    <property type="match status" value="1"/>
</dbReference>
<dbReference type="AlphaFoldDB" id="A0A5D6WHY1"/>
<keyword evidence="1" id="KW-0238">DNA-binding</keyword>
<dbReference type="Gene3D" id="1.10.260.40">
    <property type="entry name" value="lambda repressor-like DNA-binding domains"/>
    <property type="match status" value="1"/>
</dbReference>
<name>A0A5D6WHY1_9FIRM</name>
<dbReference type="GO" id="GO:0003677">
    <property type="term" value="F:DNA binding"/>
    <property type="evidence" value="ECO:0007669"/>
    <property type="project" value="UniProtKB-KW"/>
</dbReference>
<reference evidence="3 4" key="1">
    <citation type="submission" date="2019-08" db="EMBL/GenBank/DDBJ databases">
        <title>Selenomonas sp. mPRGC5 and Selenomonas sp. mPRGC8 isolated from ruminal fluid of dairy goat (Capra hircus).</title>
        <authorList>
            <person name="Poothong S."/>
            <person name="Nuengjamnong C."/>
            <person name="Tanasupawat S."/>
        </authorList>
    </citation>
    <scope>NUCLEOTIDE SEQUENCE [LARGE SCALE GENOMIC DNA]</scope>
    <source>
        <strain evidence="4">mPRGC8</strain>
    </source>
</reference>
<comment type="caution">
    <text evidence="3">The sequence shown here is derived from an EMBL/GenBank/DDBJ whole genome shotgun (WGS) entry which is preliminary data.</text>
</comment>
<organism evidence="3 4">
    <name type="scientific">Selenomonas caprae</name>
    <dbReference type="NCBI Taxonomy" id="2606905"/>
    <lineage>
        <taxon>Bacteria</taxon>
        <taxon>Bacillati</taxon>
        <taxon>Bacillota</taxon>
        <taxon>Negativicutes</taxon>
        <taxon>Selenomonadales</taxon>
        <taxon>Selenomonadaceae</taxon>
        <taxon>Selenomonas</taxon>
    </lineage>
</organism>
<dbReference type="RefSeq" id="WP_149189529.1">
    <property type="nucleotide sequence ID" value="NZ_VTOZ01000023.1"/>
</dbReference>
<dbReference type="EMBL" id="VTOZ01000023">
    <property type="protein sequence ID" value="TYZ27683.1"/>
    <property type="molecule type" value="Genomic_DNA"/>
</dbReference>
<dbReference type="Pfam" id="PF01381">
    <property type="entry name" value="HTH_3"/>
    <property type="match status" value="1"/>
</dbReference>
<dbReference type="InterPro" id="IPR010982">
    <property type="entry name" value="Lambda_DNA-bd_dom_sf"/>
</dbReference>
<dbReference type="InterPro" id="IPR001387">
    <property type="entry name" value="Cro/C1-type_HTH"/>
</dbReference>
<evidence type="ECO:0000313" key="4">
    <source>
        <dbReference type="Proteomes" id="UP000322783"/>
    </source>
</evidence>
<gene>
    <name evidence="3" type="ORF">FZ041_10590</name>
</gene>
<dbReference type="PANTHER" id="PTHR46558:SF11">
    <property type="entry name" value="HTH-TYPE TRANSCRIPTIONAL REGULATOR XRE"/>
    <property type="match status" value="1"/>
</dbReference>
<dbReference type="SUPFAM" id="SSF47413">
    <property type="entry name" value="lambda repressor-like DNA-binding domains"/>
    <property type="match status" value="1"/>
</dbReference>
<proteinExistence type="predicted"/>
<feature type="domain" description="HTH cro/C1-type" evidence="2">
    <location>
        <begin position="44"/>
        <end position="98"/>
    </location>
</feature>
<sequence length="141" mass="15860">MNENSKDSAAKSDRSILEERPDLAERMADLAAQDASDNLFPKRLKVLRQDLDIRQNEMAKILGVPLTTYANWEQGRSFPSVDRLPRIAAFFDVTVDYLIGANRDTVNRRIVQQLAALSPEQRQAVELVLSSMNNGKKNSSI</sequence>
<accession>A0A5D6WHY1</accession>
<dbReference type="Proteomes" id="UP000322783">
    <property type="component" value="Unassembled WGS sequence"/>
</dbReference>
<dbReference type="PANTHER" id="PTHR46558">
    <property type="entry name" value="TRACRIPTIONAL REGULATORY PROTEIN-RELATED-RELATED"/>
    <property type="match status" value="1"/>
</dbReference>
<evidence type="ECO:0000313" key="3">
    <source>
        <dbReference type="EMBL" id="TYZ27683.1"/>
    </source>
</evidence>
<keyword evidence="4" id="KW-1185">Reference proteome</keyword>
<evidence type="ECO:0000259" key="2">
    <source>
        <dbReference type="PROSITE" id="PS50943"/>
    </source>
</evidence>
<evidence type="ECO:0000256" key="1">
    <source>
        <dbReference type="ARBA" id="ARBA00023125"/>
    </source>
</evidence>
<protein>
    <submittedName>
        <fullName evidence="3">Helix-turn-helix transcriptional regulator</fullName>
    </submittedName>
</protein>
<dbReference type="SMART" id="SM00530">
    <property type="entry name" value="HTH_XRE"/>
    <property type="match status" value="1"/>
</dbReference>
<dbReference type="CDD" id="cd00093">
    <property type="entry name" value="HTH_XRE"/>
    <property type="match status" value="1"/>
</dbReference>